<dbReference type="PATRIC" id="fig|1423788.3.peg.1912"/>
<dbReference type="EMBL" id="AZDY01000037">
    <property type="protein sequence ID" value="KRK83043.1"/>
    <property type="molecule type" value="Genomic_DNA"/>
</dbReference>
<organism evidence="1 2">
    <name type="scientific">Companilactobacillus bobalius DSM 19674</name>
    <dbReference type="NCBI Taxonomy" id="1423788"/>
    <lineage>
        <taxon>Bacteria</taxon>
        <taxon>Bacillati</taxon>
        <taxon>Bacillota</taxon>
        <taxon>Bacilli</taxon>
        <taxon>Lactobacillales</taxon>
        <taxon>Lactobacillaceae</taxon>
        <taxon>Companilactobacillus</taxon>
        <taxon>Companilactobacillus bobalius</taxon>
    </lineage>
</organism>
<evidence type="ECO:0000313" key="2">
    <source>
        <dbReference type="Proteomes" id="UP000051515"/>
    </source>
</evidence>
<protein>
    <submittedName>
        <fullName evidence="1">Uncharacterized protein</fullName>
    </submittedName>
</protein>
<name>A0A0R1KN69_9LACO</name>
<accession>A0A0R1KN69</accession>
<dbReference type="AlphaFoldDB" id="A0A0R1KN69"/>
<dbReference type="Proteomes" id="UP000051515">
    <property type="component" value="Unassembled WGS sequence"/>
</dbReference>
<evidence type="ECO:0000313" key="1">
    <source>
        <dbReference type="EMBL" id="KRK83043.1"/>
    </source>
</evidence>
<reference evidence="1 2" key="1">
    <citation type="journal article" date="2015" name="Genome Announc.">
        <title>Expanding the biotechnology potential of lactobacilli through comparative genomics of 213 strains and associated genera.</title>
        <authorList>
            <person name="Sun Z."/>
            <person name="Harris H.M."/>
            <person name="McCann A."/>
            <person name="Guo C."/>
            <person name="Argimon S."/>
            <person name="Zhang W."/>
            <person name="Yang X."/>
            <person name="Jeffery I.B."/>
            <person name="Cooney J.C."/>
            <person name="Kagawa T.F."/>
            <person name="Liu W."/>
            <person name="Song Y."/>
            <person name="Salvetti E."/>
            <person name="Wrobel A."/>
            <person name="Rasinkangas P."/>
            <person name="Parkhill J."/>
            <person name="Rea M.C."/>
            <person name="O'Sullivan O."/>
            <person name="Ritari J."/>
            <person name="Douillard F.P."/>
            <person name="Paul Ross R."/>
            <person name="Yang R."/>
            <person name="Briner A.E."/>
            <person name="Felis G.E."/>
            <person name="de Vos W.M."/>
            <person name="Barrangou R."/>
            <person name="Klaenhammer T.R."/>
            <person name="Caufield P.W."/>
            <person name="Cui Y."/>
            <person name="Zhang H."/>
            <person name="O'Toole P.W."/>
        </authorList>
    </citation>
    <scope>NUCLEOTIDE SEQUENCE [LARGE SCALE GENOMIC DNA]</scope>
    <source>
        <strain evidence="1 2">DSM 19674</strain>
    </source>
</reference>
<gene>
    <name evidence="1" type="ORF">FC78_GL001851</name>
</gene>
<dbReference type="STRING" id="1423788.FC78_GL001851"/>
<proteinExistence type="predicted"/>
<dbReference type="RefSeq" id="WP_156638749.1">
    <property type="nucleotide sequence ID" value="NZ_AZDY01000037.1"/>
</dbReference>
<keyword evidence="2" id="KW-1185">Reference proteome</keyword>
<comment type="caution">
    <text evidence="1">The sequence shown here is derived from an EMBL/GenBank/DDBJ whole genome shotgun (WGS) entry which is preliminary data.</text>
</comment>
<sequence length="52" mass="5567">MKATIETGLTLLELNLIMVVKNLHDDASDTLTGFTGLIMSMETEASAPSIND</sequence>